<keyword evidence="3" id="KW-1185">Reference proteome</keyword>
<evidence type="ECO:0000313" key="2">
    <source>
        <dbReference type="EMBL" id="VDN49183.1"/>
    </source>
</evidence>
<evidence type="ECO:0000313" key="3">
    <source>
        <dbReference type="Proteomes" id="UP000279029"/>
    </source>
</evidence>
<dbReference type="SUPFAM" id="SSF53850">
    <property type="entry name" value="Periplasmic binding protein-like II"/>
    <property type="match status" value="1"/>
</dbReference>
<dbReference type="Gene3D" id="1.10.3910.10">
    <property type="entry name" value="SP0561-like"/>
    <property type="match status" value="1"/>
</dbReference>
<dbReference type="OrthoDB" id="9766989at2"/>
<dbReference type="KEGG" id="cbar:PATL70BA_3258"/>
<protein>
    <submittedName>
        <fullName evidence="2">Iron ABC transporter substrate-binding protein</fullName>
    </submittedName>
</protein>
<dbReference type="Pfam" id="PF13343">
    <property type="entry name" value="SBP_bac_6"/>
    <property type="match status" value="1"/>
</dbReference>
<dbReference type="SUPFAM" id="SSF140683">
    <property type="entry name" value="SP0561-like"/>
    <property type="match status" value="1"/>
</dbReference>
<dbReference type="EMBL" id="LR130778">
    <property type="protein sequence ID" value="VDN49183.1"/>
    <property type="molecule type" value="Genomic_DNA"/>
</dbReference>
<dbReference type="AlphaFoldDB" id="A0A3P7PGM8"/>
<organism evidence="2 3">
    <name type="scientific">Petrocella atlantisensis</name>
    <dbReference type="NCBI Taxonomy" id="2173034"/>
    <lineage>
        <taxon>Bacteria</taxon>
        <taxon>Bacillati</taxon>
        <taxon>Bacillota</taxon>
        <taxon>Clostridia</taxon>
        <taxon>Lachnospirales</taxon>
        <taxon>Vallitaleaceae</taxon>
        <taxon>Petrocella</taxon>
    </lineage>
</organism>
<dbReference type="PANTHER" id="PTHR30006:SF2">
    <property type="entry name" value="ABC TRANSPORTER SUBSTRATE-BINDING PROTEIN"/>
    <property type="match status" value="1"/>
</dbReference>
<dbReference type="GO" id="GO:0030975">
    <property type="term" value="F:thiamine binding"/>
    <property type="evidence" value="ECO:0007669"/>
    <property type="project" value="TreeGrafter"/>
</dbReference>
<gene>
    <name evidence="2" type="ORF">PATL70BA_3258</name>
</gene>
<dbReference type="Proteomes" id="UP000279029">
    <property type="component" value="Chromosome"/>
</dbReference>
<evidence type="ECO:0000256" key="1">
    <source>
        <dbReference type="ARBA" id="ARBA00022729"/>
    </source>
</evidence>
<accession>A0A3P7PGM8</accession>
<proteinExistence type="predicted"/>
<dbReference type="GO" id="GO:0030976">
    <property type="term" value="F:thiamine pyrophosphate binding"/>
    <property type="evidence" value="ECO:0007669"/>
    <property type="project" value="TreeGrafter"/>
</dbReference>
<reference evidence="2 3" key="1">
    <citation type="submission" date="2018-09" db="EMBL/GenBank/DDBJ databases">
        <authorList>
            <person name="Postec A."/>
        </authorList>
    </citation>
    <scope>NUCLEOTIDE SEQUENCE [LARGE SCALE GENOMIC DNA]</scope>
    <source>
        <strain evidence="2">70B-A</strain>
    </source>
</reference>
<dbReference type="GO" id="GO:0015888">
    <property type="term" value="P:thiamine transport"/>
    <property type="evidence" value="ECO:0007669"/>
    <property type="project" value="TreeGrafter"/>
</dbReference>
<keyword evidence="1" id="KW-0732">Signal</keyword>
<dbReference type="RefSeq" id="WP_125138193.1">
    <property type="nucleotide sequence ID" value="NZ_LR130778.1"/>
</dbReference>
<dbReference type="InterPro" id="IPR038062">
    <property type="entry name" value="ScdA-like_N_sf"/>
</dbReference>
<sequence length="414" mass="47193">MNAYFDIKDTVYNITHKYEEAIALLVAVGIDQMKDLAQRETIGKTISLEMVLQLKEVDIKTFEERLVEAIEENTKGVDQGLRRKEKKENPMIKVEGVLPCPVKIPLIEGFENWLQTQDEQWVHDLDYNFKAASMGVDWLKGTLEASTSIDTISDLFISAGFDLFFDRQLMGKYRAQNAFKDYAPIKAYHQDFNHEGLQLKDPAGHYAMLGVVPAIFLVNTSELGTRKVPTSWKELLEPEYENSVSLPIGDFDLFNAILLNIYKNYGETGIQKLGKSLLKSMHPSEMVKSHIKKSNRPAITIMPYFFTKMTKAGGPMEAVWPRDGAIISPIFMLSKASKQKELQPIIDFFTSKDVGEILSHQGRFPSVHPEVDNMVPKTNPYMWLGWDFINNNDIGQLIKKLEELFDNSSGRRQK</sequence>
<name>A0A3P7PGM8_9FIRM</name>
<dbReference type="Gene3D" id="3.40.190.10">
    <property type="entry name" value="Periplasmic binding protein-like II"/>
    <property type="match status" value="2"/>
</dbReference>
<dbReference type="GO" id="GO:0030288">
    <property type="term" value="C:outer membrane-bounded periplasmic space"/>
    <property type="evidence" value="ECO:0007669"/>
    <property type="project" value="TreeGrafter"/>
</dbReference>
<dbReference type="PANTHER" id="PTHR30006">
    <property type="entry name" value="THIAMINE-BINDING PERIPLASMIC PROTEIN-RELATED"/>
    <property type="match status" value="1"/>
</dbReference>